<dbReference type="AlphaFoldDB" id="A0A917ABU1"/>
<keyword evidence="1" id="KW-1133">Transmembrane helix</keyword>
<feature type="transmembrane region" description="Helical" evidence="1">
    <location>
        <begin position="140"/>
        <end position="158"/>
    </location>
</feature>
<gene>
    <name evidence="2" type="ORF">GCM10011360_30840</name>
</gene>
<evidence type="ECO:0000313" key="2">
    <source>
        <dbReference type="EMBL" id="GGE41173.1"/>
    </source>
</evidence>
<evidence type="ECO:0000313" key="3">
    <source>
        <dbReference type="Proteomes" id="UP000612855"/>
    </source>
</evidence>
<organism evidence="2 3">
    <name type="scientific">Primorskyibacter flagellatus</name>
    <dbReference type="NCBI Taxonomy" id="1387277"/>
    <lineage>
        <taxon>Bacteria</taxon>
        <taxon>Pseudomonadati</taxon>
        <taxon>Pseudomonadota</taxon>
        <taxon>Alphaproteobacteria</taxon>
        <taxon>Rhodobacterales</taxon>
        <taxon>Roseobacteraceae</taxon>
        <taxon>Primorskyibacter</taxon>
    </lineage>
</organism>
<protein>
    <submittedName>
        <fullName evidence="2">Uncharacterized protein</fullName>
    </submittedName>
</protein>
<sequence>MWLIWGLFALAGAVQVLSLVTTVPQLLDEAGGMLPFDLRPFGYSYGEAQAYLARLTEDGLALYLGPQRQLELIAPLFLAAAFVTGFRAWLPPVASLALSLVAIAGAVANYAENAMIARILTETVTEGDVALASTLTQVKLLSVVLCLAALALLAWRAVSVRPAPRRRRRRAGH</sequence>
<feature type="transmembrane region" description="Helical" evidence="1">
    <location>
        <begin position="97"/>
        <end position="120"/>
    </location>
</feature>
<feature type="transmembrane region" description="Helical" evidence="1">
    <location>
        <begin position="72"/>
        <end position="90"/>
    </location>
</feature>
<comment type="caution">
    <text evidence="2">The sequence shown here is derived from an EMBL/GenBank/DDBJ whole genome shotgun (WGS) entry which is preliminary data.</text>
</comment>
<reference evidence="3" key="1">
    <citation type="journal article" date="2019" name="Int. J. Syst. Evol. Microbiol.">
        <title>The Global Catalogue of Microorganisms (GCM) 10K type strain sequencing project: providing services to taxonomists for standard genome sequencing and annotation.</title>
        <authorList>
            <consortium name="The Broad Institute Genomics Platform"/>
            <consortium name="The Broad Institute Genome Sequencing Center for Infectious Disease"/>
            <person name="Wu L."/>
            <person name="Ma J."/>
        </authorList>
    </citation>
    <scope>NUCLEOTIDE SEQUENCE [LARGE SCALE GENOMIC DNA]</scope>
    <source>
        <strain evidence="3">CGMCC 1.12664</strain>
    </source>
</reference>
<keyword evidence="1" id="KW-0812">Transmembrane</keyword>
<evidence type="ECO:0000256" key="1">
    <source>
        <dbReference type="SAM" id="Phobius"/>
    </source>
</evidence>
<dbReference type="RefSeq" id="WP_188478729.1">
    <property type="nucleotide sequence ID" value="NZ_BMFJ01000002.1"/>
</dbReference>
<keyword evidence="3" id="KW-1185">Reference proteome</keyword>
<accession>A0A917ABU1</accession>
<name>A0A917ABU1_9RHOB</name>
<proteinExistence type="predicted"/>
<dbReference type="Proteomes" id="UP000612855">
    <property type="component" value="Unassembled WGS sequence"/>
</dbReference>
<keyword evidence="1" id="KW-0472">Membrane</keyword>
<dbReference type="EMBL" id="BMFJ01000002">
    <property type="protein sequence ID" value="GGE41173.1"/>
    <property type="molecule type" value="Genomic_DNA"/>
</dbReference>